<comment type="subcellular location">
    <subcellularLocation>
        <location evidence="1 6">Nucleus</location>
    </subcellularLocation>
</comment>
<dbReference type="PANTHER" id="PTHR15341">
    <property type="entry name" value="SUN-COR STEROID HORMONE RECEPTOR CO-REPRESSOR"/>
    <property type="match status" value="1"/>
</dbReference>
<evidence type="ECO:0000313" key="9">
    <source>
        <dbReference type="Proteomes" id="UP001150217"/>
    </source>
</evidence>
<reference evidence="8" key="1">
    <citation type="submission" date="2022-08" db="EMBL/GenBank/DDBJ databases">
        <title>A Global Phylogenomic Analysis of the Shiitake Genus Lentinula.</title>
        <authorList>
            <consortium name="DOE Joint Genome Institute"/>
            <person name="Sierra-Patev S."/>
            <person name="Min B."/>
            <person name="Naranjo-Ortiz M."/>
            <person name="Looney B."/>
            <person name="Konkel Z."/>
            <person name="Slot J.C."/>
            <person name="Sakamoto Y."/>
            <person name="Steenwyk J.L."/>
            <person name="Rokas A."/>
            <person name="Carro J."/>
            <person name="Camarero S."/>
            <person name="Ferreira P."/>
            <person name="Molpeceres G."/>
            <person name="Ruiz-Duenas F.J."/>
            <person name="Serrano A."/>
            <person name="Henrissat B."/>
            <person name="Drula E."/>
            <person name="Hughes K.W."/>
            <person name="Mata J.L."/>
            <person name="Ishikawa N.K."/>
            <person name="Vargas-Isla R."/>
            <person name="Ushijima S."/>
            <person name="Smith C.A."/>
            <person name="Ahrendt S."/>
            <person name="Andreopoulos W."/>
            <person name="He G."/>
            <person name="Labutti K."/>
            <person name="Lipzen A."/>
            <person name="Ng V."/>
            <person name="Riley R."/>
            <person name="Sandor L."/>
            <person name="Barry K."/>
            <person name="Martinez A.T."/>
            <person name="Xiao Y."/>
            <person name="Gibbons J.G."/>
            <person name="Terashima K."/>
            <person name="Grigoriev I.V."/>
            <person name="Hibbett D.S."/>
        </authorList>
    </citation>
    <scope>NUCLEOTIDE SEQUENCE</scope>
    <source>
        <strain evidence="8">RHP3577 ss4</strain>
    </source>
</reference>
<dbReference type="PANTHER" id="PTHR15341:SF3">
    <property type="entry name" value="NUCLEAR NUCLEIC ACID-BINDING PROTEIN C1D"/>
    <property type="match status" value="1"/>
</dbReference>
<evidence type="ECO:0000256" key="4">
    <source>
        <dbReference type="ARBA" id="ARBA00022884"/>
    </source>
</evidence>
<evidence type="ECO:0000256" key="2">
    <source>
        <dbReference type="ARBA" id="ARBA00009154"/>
    </source>
</evidence>
<organism evidence="8 9">
    <name type="scientific">Lentinula lateritia</name>
    <dbReference type="NCBI Taxonomy" id="40482"/>
    <lineage>
        <taxon>Eukaryota</taxon>
        <taxon>Fungi</taxon>
        <taxon>Dikarya</taxon>
        <taxon>Basidiomycota</taxon>
        <taxon>Agaricomycotina</taxon>
        <taxon>Agaricomycetes</taxon>
        <taxon>Agaricomycetidae</taxon>
        <taxon>Agaricales</taxon>
        <taxon>Marasmiineae</taxon>
        <taxon>Omphalotaceae</taxon>
        <taxon>Lentinula</taxon>
    </lineage>
</organism>
<keyword evidence="4 6" id="KW-0694">RNA-binding</keyword>
<comment type="function">
    <text evidence="6">Required for exosome-dependent processing of pre-rRNA and small nucleolar RNA (snRNA) precursors. Involved in processing of 35S pre-rRNA at the A0, A1 and A2 sites.</text>
</comment>
<feature type="compositionally biased region" description="Acidic residues" evidence="7">
    <location>
        <begin position="193"/>
        <end position="217"/>
    </location>
</feature>
<protein>
    <recommendedName>
        <fullName evidence="6">Exosome complex protein</fullName>
    </recommendedName>
</protein>
<comment type="caution">
    <text evidence="8">The sequence shown here is derived from an EMBL/GenBank/DDBJ whole genome shotgun (WGS) entry which is preliminary data.</text>
</comment>
<evidence type="ECO:0000256" key="1">
    <source>
        <dbReference type="ARBA" id="ARBA00004123"/>
    </source>
</evidence>
<dbReference type="InterPro" id="IPR011082">
    <property type="entry name" value="Exosome-assoc_fac/DNA_repair"/>
</dbReference>
<evidence type="ECO:0000256" key="6">
    <source>
        <dbReference type="RuleBase" id="RU368003"/>
    </source>
</evidence>
<dbReference type="InterPro" id="IPR007146">
    <property type="entry name" value="Sas10/Utp3/C1D"/>
</dbReference>
<proteinExistence type="inferred from homology"/>
<feature type="compositionally biased region" description="Polar residues" evidence="7">
    <location>
        <begin position="158"/>
        <end position="169"/>
    </location>
</feature>
<feature type="compositionally biased region" description="Basic and acidic residues" evidence="7">
    <location>
        <begin position="232"/>
        <end position="244"/>
    </location>
</feature>
<evidence type="ECO:0000256" key="7">
    <source>
        <dbReference type="SAM" id="MobiDB-lite"/>
    </source>
</evidence>
<name>A0ABQ8V735_9AGAR</name>
<feature type="compositionally biased region" description="Low complexity" evidence="7">
    <location>
        <begin position="284"/>
        <end position="302"/>
    </location>
</feature>
<feature type="compositionally biased region" description="Low complexity" evidence="7">
    <location>
        <begin position="137"/>
        <end position="157"/>
    </location>
</feature>
<feature type="compositionally biased region" description="Basic and acidic residues" evidence="7">
    <location>
        <begin position="180"/>
        <end position="192"/>
    </location>
</feature>
<keyword evidence="9" id="KW-1185">Reference proteome</keyword>
<feature type="compositionally biased region" description="Polar residues" evidence="7">
    <location>
        <begin position="260"/>
        <end position="270"/>
    </location>
</feature>
<accession>A0ABQ8V735</accession>
<dbReference type="Proteomes" id="UP001150217">
    <property type="component" value="Unassembled WGS sequence"/>
</dbReference>
<evidence type="ECO:0000256" key="3">
    <source>
        <dbReference type="ARBA" id="ARBA00022552"/>
    </source>
</evidence>
<evidence type="ECO:0000256" key="5">
    <source>
        <dbReference type="ARBA" id="ARBA00023242"/>
    </source>
</evidence>
<feature type="region of interest" description="Disordered" evidence="7">
    <location>
        <begin position="137"/>
        <end position="344"/>
    </location>
</feature>
<comment type="similarity">
    <text evidence="2 6">Belongs to the C1D family.</text>
</comment>
<dbReference type="Pfam" id="PF04000">
    <property type="entry name" value="Sas10_Utp3"/>
    <property type="match status" value="1"/>
</dbReference>
<feature type="compositionally biased region" description="Basic residues" evidence="7">
    <location>
        <begin position="317"/>
        <end position="333"/>
    </location>
</feature>
<gene>
    <name evidence="8" type="ORF">C8R41DRAFT_844502</name>
</gene>
<keyword evidence="5 6" id="KW-0539">Nucleus</keyword>
<evidence type="ECO:0000313" key="8">
    <source>
        <dbReference type="EMBL" id="KAJ4477926.1"/>
    </source>
</evidence>
<keyword evidence="3 6" id="KW-0698">rRNA processing</keyword>
<dbReference type="EMBL" id="JANVFT010000066">
    <property type="protein sequence ID" value="KAJ4477926.1"/>
    <property type="molecule type" value="Genomic_DNA"/>
</dbReference>
<sequence>MASAETRKAKSRLKVLSSSLTEIEAAIAPLLSGERTLPEILLALEPLEQAKLQTALPYLVYDLIFIYLRTRGIDPKTHPVVTELERVRQYFEKIKNAENTPVRGTQVDKAAANRFIMHAISQAQIDADAAGVAYAPTKASSSSSSTTPLTTSASNSAGANPSDPSTSSAARVPLKVTSKMLERQEWQKRVDEAGSEEEEDDIEGWEEGDRVQEDEDSEVKTNSISKGKGKGKAVELLDDAEKLGSKRRRPVIDPFEASGFNDSDNPSNSHPTKKQALLPRTRISSTTTANPSSTSSSSTSTTVDGPNTPATKAEVKKTRRKDKKKKNKQKQKAAMKDLELKAPGRAGRVVELLAEVAASQGAVVVSSSESGEED</sequence>